<proteinExistence type="predicted"/>
<dbReference type="SUPFAM" id="SSF56281">
    <property type="entry name" value="Metallo-hydrolase/oxidoreductase"/>
    <property type="match status" value="1"/>
</dbReference>
<accession>A0A9D2AR93</accession>
<dbReference type="PANTHER" id="PTHR42967:SF1">
    <property type="entry name" value="MBL FOLD METALLO-HYDROLASE"/>
    <property type="match status" value="1"/>
</dbReference>
<dbReference type="PANTHER" id="PTHR42967">
    <property type="entry name" value="METAL DEPENDENT HYDROLASE"/>
    <property type="match status" value="1"/>
</dbReference>
<name>A0A9D2AR93_9FIRM</name>
<reference evidence="1" key="1">
    <citation type="journal article" date="2021" name="PeerJ">
        <title>Extensive microbial diversity within the chicken gut microbiome revealed by metagenomics and culture.</title>
        <authorList>
            <person name="Gilroy R."/>
            <person name="Ravi A."/>
            <person name="Getino M."/>
            <person name="Pursley I."/>
            <person name="Horton D.L."/>
            <person name="Alikhan N.F."/>
            <person name="Baker D."/>
            <person name="Gharbi K."/>
            <person name="Hall N."/>
            <person name="Watson M."/>
            <person name="Adriaenssens E.M."/>
            <person name="Foster-Nyarko E."/>
            <person name="Jarju S."/>
            <person name="Secka A."/>
            <person name="Antonio M."/>
            <person name="Oren A."/>
            <person name="Chaudhuri R.R."/>
            <person name="La Ragione R."/>
            <person name="Hildebrand F."/>
            <person name="Pallen M.J."/>
        </authorList>
    </citation>
    <scope>NUCLEOTIDE SEQUENCE</scope>
    <source>
        <strain evidence="1">26628</strain>
    </source>
</reference>
<dbReference type="InterPro" id="IPR036866">
    <property type="entry name" value="RibonucZ/Hydroxyglut_hydro"/>
</dbReference>
<evidence type="ECO:0000313" key="1">
    <source>
        <dbReference type="EMBL" id="HIX46121.1"/>
    </source>
</evidence>
<dbReference type="Gene3D" id="3.60.15.10">
    <property type="entry name" value="Ribonuclease Z/Hydroxyacylglutathione hydrolase-like"/>
    <property type="match status" value="1"/>
</dbReference>
<dbReference type="Proteomes" id="UP000824249">
    <property type="component" value="Unassembled WGS sequence"/>
</dbReference>
<dbReference type="AlphaFoldDB" id="A0A9D2AR93"/>
<evidence type="ECO:0000313" key="2">
    <source>
        <dbReference type="Proteomes" id="UP000824249"/>
    </source>
</evidence>
<organism evidence="1 2">
    <name type="scientific">Candidatus Borkfalkia faecigallinarum</name>
    <dbReference type="NCBI Taxonomy" id="2838509"/>
    <lineage>
        <taxon>Bacteria</taxon>
        <taxon>Bacillati</taxon>
        <taxon>Bacillota</taxon>
        <taxon>Clostridia</taxon>
        <taxon>Christensenellales</taxon>
        <taxon>Christensenellaceae</taxon>
        <taxon>Candidatus Borkfalkia</taxon>
    </lineage>
</organism>
<protein>
    <submittedName>
        <fullName evidence="1">MBL fold metallo-hydrolase</fullName>
    </submittedName>
</protein>
<comment type="caution">
    <text evidence="1">The sequence shown here is derived from an EMBL/GenBank/DDBJ whole genome shotgun (WGS) entry which is preliminary data.</text>
</comment>
<gene>
    <name evidence="1" type="ORF">H9737_00340</name>
</gene>
<sequence length="216" mass="23155">MKIEYFGHSCVRLTAADGTRILIDPFDGIGYPMPRVRADIVLCTHGHFDHHYTEGVEGAREVIEAVGSYDRGGVRIEGIASCHDDRGGSKRGKNVIFVVDDGQARVCHMGDIGELPRADLLRAIGQVDLLFVPVGGTYTVDAEGALAYIDAARPRTAMAIHYCCPGCTLDIAPVERFCALAGSRCVRLNVSAFDTGSLARYAGKILVAERGSDAGE</sequence>
<dbReference type="Pfam" id="PF13483">
    <property type="entry name" value="Lactamase_B_3"/>
    <property type="match status" value="1"/>
</dbReference>
<dbReference type="EMBL" id="DXFD01000006">
    <property type="protein sequence ID" value="HIX46121.1"/>
    <property type="molecule type" value="Genomic_DNA"/>
</dbReference>
<reference evidence="1" key="2">
    <citation type="submission" date="2021-04" db="EMBL/GenBank/DDBJ databases">
        <authorList>
            <person name="Gilroy R."/>
        </authorList>
    </citation>
    <scope>NUCLEOTIDE SEQUENCE</scope>
    <source>
        <strain evidence="1">26628</strain>
    </source>
</reference>